<evidence type="ECO:0000313" key="2">
    <source>
        <dbReference type="EMBL" id="CAG8801557.1"/>
    </source>
</evidence>
<proteinExistence type="predicted"/>
<feature type="compositionally biased region" description="Low complexity" evidence="1">
    <location>
        <begin position="54"/>
        <end position="70"/>
    </location>
</feature>
<organism evidence="2 3">
    <name type="scientific">Gigaspora margarita</name>
    <dbReference type="NCBI Taxonomy" id="4874"/>
    <lineage>
        <taxon>Eukaryota</taxon>
        <taxon>Fungi</taxon>
        <taxon>Fungi incertae sedis</taxon>
        <taxon>Mucoromycota</taxon>
        <taxon>Glomeromycotina</taxon>
        <taxon>Glomeromycetes</taxon>
        <taxon>Diversisporales</taxon>
        <taxon>Gigasporaceae</taxon>
        <taxon>Gigaspora</taxon>
    </lineage>
</organism>
<dbReference type="EMBL" id="CAJVQB010023314">
    <property type="protein sequence ID" value="CAG8801557.1"/>
    <property type="molecule type" value="Genomic_DNA"/>
</dbReference>
<feature type="compositionally biased region" description="Basic and acidic residues" evidence="1">
    <location>
        <begin position="111"/>
        <end position="120"/>
    </location>
</feature>
<feature type="region of interest" description="Disordered" evidence="1">
    <location>
        <begin position="111"/>
        <end position="151"/>
    </location>
</feature>
<reference evidence="2 3" key="1">
    <citation type="submission" date="2021-06" db="EMBL/GenBank/DDBJ databases">
        <authorList>
            <person name="Kallberg Y."/>
            <person name="Tangrot J."/>
            <person name="Rosling A."/>
        </authorList>
    </citation>
    <scope>NUCLEOTIDE SEQUENCE [LARGE SCALE GENOMIC DNA]</scope>
    <source>
        <strain evidence="2 3">120-4 pot B 10/14</strain>
    </source>
</reference>
<feature type="compositionally biased region" description="Polar residues" evidence="1">
    <location>
        <begin position="187"/>
        <end position="213"/>
    </location>
</feature>
<keyword evidence="3" id="KW-1185">Reference proteome</keyword>
<feature type="compositionally biased region" description="Low complexity" evidence="1">
    <location>
        <begin position="214"/>
        <end position="228"/>
    </location>
</feature>
<sequence>MAEANERINQFQDYQTKLTELLSMNPFIKEFEEQAKTIEHLRQRIDQLESSNINQSNSYSYSNYRSNINNPFDSTDNNDLKDEIKSLRERVFELETDLLIQKKDKFTKPTIEEISEKELQSNEPISSDMSISTKSSPLTPTSPTSPTLNPYTERRFETLPERLKPGFHNNSQYIPNQIPKHSRSSETHSSQTQPIQINFSNTPVSPKRNQYFTSNNSSVSSQSGNNYLSDDDSEDNKYVGEQNITEHSSNIDQNREEFVNSHDDLCKCNKCVAAQMREIEFYRSKMRANR</sequence>
<evidence type="ECO:0000313" key="3">
    <source>
        <dbReference type="Proteomes" id="UP000789901"/>
    </source>
</evidence>
<evidence type="ECO:0000256" key="1">
    <source>
        <dbReference type="SAM" id="MobiDB-lite"/>
    </source>
</evidence>
<feature type="compositionally biased region" description="Low complexity" evidence="1">
    <location>
        <begin position="126"/>
        <end position="150"/>
    </location>
</feature>
<protein>
    <submittedName>
        <fullName evidence="2">19328_t:CDS:1</fullName>
    </submittedName>
</protein>
<accession>A0ABN7VV36</accession>
<name>A0ABN7VV36_GIGMA</name>
<feature type="region of interest" description="Disordered" evidence="1">
    <location>
        <begin position="163"/>
        <end position="237"/>
    </location>
</feature>
<feature type="region of interest" description="Disordered" evidence="1">
    <location>
        <begin position="54"/>
        <end position="78"/>
    </location>
</feature>
<gene>
    <name evidence="2" type="ORF">GMARGA_LOCUS23219</name>
</gene>
<comment type="caution">
    <text evidence="2">The sequence shown here is derived from an EMBL/GenBank/DDBJ whole genome shotgun (WGS) entry which is preliminary data.</text>
</comment>
<dbReference type="Proteomes" id="UP000789901">
    <property type="component" value="Unassembled WGS sequence"/>
</dbReference>